<feature type="transmembrane region" description="Helical" evidence="6">
    <location>
        <begin position="361"/>
        <end position="388"/>
    </location>
</feature>
<feature type="transmembrane region" description="Helical" evidence="6">
    <location>
        <begin position="241"/>
        <end position="256"/>
    </location>
</feature>
<evidence type="ECO:0000256" key="1">
    <source>
        <dbReference type="ARBA" id="ARBA00004141"/>
    </source>
</evidence>
<dbReference type="InterPro" id="IPR007016">
    <property type="entry name" value="O-antigen_ligase-rel_domated"/>
</dbReference>
<dbReference type="PANTHER" id="PTHR37422:SF13">
    <property type="entry name" value="LIPOPOLYSACCHARIDE BIOSYNTHESIS PROTEIN PA4999-RELATED"/>
    <property type="match status" value="1"/>
</dbReference>
<keyword evidence="2 6" id="KW-0812">Transmembrane</keyword>
<keyword evidence="4 6" id="KW-0472">Membrane</keyword>
<feature type="region of interest" description="Disordered" evidence="5">
    <location>
        <begin position="1"/>
        <end position="22"/>
    </location>
</feature>
<name>A0ABV8IQ86_9ACTN</name>
<feature type="transmembrane region" description="Helical" evidence="6">
    <location>
        <begin position="138"/>
        <end position="159"/>
    </location>
</feature>
<proteinExistence type="predicted"/>
<accession>A0ABV8IQ86</accession>
<evidence type="ECO:0000313" key="9">
    <source>
        <dbReference type="Proteomes" id="UP001595867"/>
    </source>
</evidence>
<dbReference type="Proteomes" id="UP001595867">
    <property type="component" value="Unassembled WGS sequence"/>
</dbReference>
<evidence type="ECO:0000256" key="6">
    <source>
        <dbReference type="SAM" id="Phobius"/>
    </source>
</evidence>
<keyword evidence="8" id="KW-0436">Ligase</keyword>
<feature type="transmembrane region" description="Helical" evidence="6">
    <location>
        <begin position="85"/>
        <end position="105"/>
    </location>
</feature>
<feature type="transmembrane region" description="Helical" evidence="6">
    <location>
        <begin position="262"/>
        <end position="281"/>
    </location>
</feature>
<comment type="subcellular location">
    <subcellularLocation>
        <location evidence="1">Membrane</location>
        <topology evidence="1">Multi-pass membrane protein</topology>
    </subcellularLocation>
</comment>
<keyword evidence="3 6" id="KW-1133">Transmembrane helix</keyword>
<evidence type="ECO:0000256" key="3">
    <source>
        <dbReference type="ARBA" id="ARBA00022989"/>
    </source>
</evidence>
<feature type="transmembrane region" description="Helical" evidence="6">
    <location>
        <begin position="111"/>
        <end position="131"/>
    </location>
</feature>
<evidence type="ECO:0000259" key="7">
    <source>
        <dbReference type="Pfam" id="PF04932"/>
    </source>
</evidence>
<evidence type="ECO:0000256" key="2">
    <source>
        <dbReference type="ARBA" id="ARBA00022692"/>
    </source>
</evidence>
<feature type="transmembrane region" description="Helical" evidence="6">
    <location>
        <begin position="171"/>
        <end position="193"/>
    </location>
</feature>
<dbReference type="Pfam" id="PF04932">
    <property type="entry name" value="Wzy_C"/>
    <property type="match status" value="1"/>
</dbReference>
<feature type="transmembrane region" description="Helical" evidence="6">
    <location>
        <begin position="426"/>
        <end position="443"/>
    </location>
</feature>
<dbReference type="EMBL" id="JBHSBL010000007">
    <property type="protein sequence ID" value="MFC4065155.1"/>
    <property type="molecule type" value="Genomic_DNA"/>
</dbReference>
<feature type="transmembrane region" description="Helical" evidence="6">
    <location>
        <begin position="400"/>
        <end position="420"/>
    </location>
</feature>
<dbReference type="InterPro" id="IPR051533">
    <property type="entry name" value="WaaL-like"/>
</dbReference>
<evidence type="ECO:0000256" key="5">
    <source>
        <dbReference type="SAM" id="MobiDB-lite"/>
    </source>
</evidence>
<dbReference type="PANTHER" id="PTHR37422">
    <property type="entry name" value="TEICHURONIC ACID BIOSYNTHESIS PROTEIN TUAE"/>
    <property type="match status" value="1"/>
</dbReference>
<dbReference type="GO" id="GO:0016874">
    <property type="term" value="F:ligase activity"/>
    <property type="evidence" value="ECO:0007669"/>
    <property type="project" value="UniProtKB-KW"/>
</dbReference>
<dbReference type="RefSeq" id="WP_378066187.1">
    <property type="nucleotide sequence ID" value="NZ_JBHSBL010000007.1"/>
</dbReference>
<feature type="transmembrane region" description="Helical" evidence="6">
    <location>
        <begin position="288"/>
        <end position="306"/>
    </location>
</feature>
<keyword evidence="9" id="KW-1185">Reference proteome</keyword>
<sequence length="461" mass="48894">MAIAASDDPVAGQDPGAPRRHRRLGAGGRLIELLARATAAGQIFVIRLLASPSRSATAFLVLTLALAPVALAPRDQQIYVGMASAVPTLYNYTIAIVVAAVVMAVTAPRLFRTALAAWVPFIAWVATLTLLDWSPTELHLSGLLQLGLGILAFAVGVVVERLDRRDSLVPLAFAAVAWGQLVAVGLAVAGMPLRTITGAQAIDIQGRATGLTAHPGELSKLLFFCGVCALVLPQRNRRERWLVWSTLGVVFLGVFLTQSRTILVAIIAMVGIYMLVEVVFGRWQRKHFAMLGLTVVLGLVSLPWLISRFAADPTGGARGHVAAVALDAISDHPVGVGPNGYVAVVGLVDRLTQTGVPVHNAFLLITAELGIAGGLAFWLPVGLVVFRSFGRTFRSRGRDVPARVVVAATPGIVLICMTGWGILQGPYFAIFLLVLGYFGARAGSVGELETAWTEVDTDARR</sequence>
<evidence type="ECO:0000256" key="4">
    <source>
        <dbReference type="ARBA" id="ARBA00023136"/>
    </source>
</evidence>
<reference evidence="9" key="1">
    <citation type="journal article" date="2019" name="Int. J. Syst. Evol. Microbiol.">
        <title>The Global Catalogue of Microorganisms (GCM) 10K type strain sequencing project: providing services to taxonomists for standard genome sequencing and annotation.</title>
        <authorList>
            <consortium name="The Broad Institute Genomics Platform"/>
            <consortium name="The Broad Institute Genome Sequencing Center for Infectious Disease"/>
            <person name="Wu L."/>
            <person name="Ma J."/>
        </authorList>
    </citation>
    <scope>NUCLEOTIDE SEQUENCE [LARGE SCALE GENOMIC DNA]</scope>
    <source>
        <strain evidence="9">TBRC 5832</strain>
    </source>
</reference>
<comment type="caution">
    <text evidence="8">The sequence shown here is derived from an EMBL/GenBank/DDBJ whole genome shotgun (WGS) entry which is preliminary data.</text>
</comment>
<gene>
    <name evidence="8" type="ORF">ACFO0C_09440</name>
</gene>
<feature type="domain" description="O-antigen ligase-related" evidence="7">
    <location>
        <begin position="249"/>
        <end position="377"/>
    </location>
</feature>
<protein>
    <submittedName>
        <fullName evidence="8">O-antigen ligase family protein</fullName>
    </submittedName>
</protein>
<evidence type="ECO:0000313" key="8">
    <source>
        <dbReference type="EMBL" id="MFC4065155.1"/>
    </source>
</evidence>
<organism evidence="8 9">
    <name type="scientific">Actinoplanes subglobosus</name>
    <dbReference type="NCBI Taxonomy" id="1547892"/>
    <lineage>
        <taxon>Bacteria</taxon>
        <taxon>Bacillati</taxon>
        <taxon>Actinomycetota</taxon>
        <taxon>Actinomycetes</taxon>
        <taxon>Micromonosporales</taxon>
        <taxon>Micromonosporaceae</taxon>
        <taxon>Actinoplanes</taxon>
    </lineage>
</organism>